<dbReference type="NCBIfam" id="TIGR01783">
    <property type="entry name" value="TonB-siderophor"/>
    <property type="match status" value="1"/>
</dbReference>
<keyword evidence="8 15" id="KW-0675">Receptor</keyword>
<keyword evidence="4 10" id="KW-1134">Transmembrane beta strand</keyword>
<dbReference type="RefSeq" id="WP_140838185.1">
    <property type="nucleotide sequence ID" value="NZ_RCZI01000001.1"/>
</dbReference>
<dbReference type="InterPro" id="IPR037066">
    <property type="entry name" value="Plug_dom_sf"/>
</dbReference>
<gene>
    <name evidence="15" type="ORF">EAH82_02045</name>
</gene>
<dbReference type="EMBL" id="RCZI01000001">
    <property type="protein sequence ID" value="TPG30298.1"/>
    <property type="molecule type" value="Genomic_DNA"/>
</dbReference>
<accession>A0A502DXL5</accession>
<dbReference type="Pfam" id="PF07715">
    <property type="entry name" value="Plug"/>
    <property type="match status" value="1"/>
</dbReference>
<evidence type="ECO:0000259" key="14">
    <source>
        <dbReference type="Pfam" id="PF07715"/>
    </source>
</evidence>
<dbReference type="InterPro" id="IPR010105">
    <property type="entry name" value="TonB_sidphr_rcpt"/>
</dbReference>
<evidence type="ECO:0000256" key="7">
    <source>
        <dbReference type="ARBA" id="ARBA00023136"/>
    </source>
</evidence>
<keyword evidence="3 10" id="KW-0813">Transport</keyword>
<dbReference type="Proteomes" id="UP000319212">
    <property type="component" value="Unassembled WGS sequence"/>
</dbReference>
<reference evidence="15 16" key="1">
    <citation type="journal article" date="2019" name="Environ. Microbiol.">
        <title>Species interactions and distinct microbial communities in high Arctic permafrost affected cryosols are associated with the CH4 and CO2 gas fluxes.</title>
        <authorList>
            <person name="Altshuler I."/>
            <person name="Hamel J."/>
            <person name="Turney S."/>
            <person name="Magnuson E."/>
            <person name="Levesque R."/>
            <person name="Greer C."/>
            <person name="Whyte L.G."/>
        </authorList>
    </citation>
    <scope>NUCLEOTIDE SEQUENCE [LARGE SCALE GENOMIC DNA]</scope>
    <source>
        <strain evidence="15 16">S06.C</strain>
    </source>
</reference>
<keyword evidence="9 10" id="KW-0998">Cell outer membrane</keyword>
<evidence type="ECO:0000256" key="3">
    <source>
        <dbReference type="ARBA" id="ARBA00022448"/>
    </source>
</evidence>
<evidence type="ECO:0000256" key="4">
    <source>
        <dbReference type="ARBA" id="ARBA00022452"/>
    </source>
</evidence>
<dbReference type="Gene3D" id="2.40.170.20">
    <property type="entry name" value="TonB-dependent receptor, beta-barrel domain"/>
    <property type="match status" value="1"/>
</dbReference>
<dbReference type="Gene3D" id="2.170.130.10">
    <property type="entry name" value="TonB-dependent receptor, plug domain"/>
    <property type="match status" value="1"/>
</dbReference>
<dbReference type="OrthoDB" id="8732650at2"/>
<dbReference type="Pfam" id="PF00593">
    <property type="entry name" value="TonB_dep_Rec_b-barrel"/>
    <property type="match status" value="1"/>
</dbReference>
<evidence type="ECO:0000256" key="2">
    <source>
        <dbReference type="ARBA" id="ARBA00009810"/>
    </source>
</evidence>
<evidence type="ECO:0000256" key="5">
    <source>
        <dbReference type="ARBA" id="ARBA00022692"/>
    </source>
</evidence>
<comment type="subcellular location">
    <subcellularLocation>
        <location evidence="1 10">Cell outer membrane</location>
        <topology evidence="1 10">Multi-pass membrane protein</topology>
    </subcellularLocation>
</comment>
<dbReference type="SUPFAM" id="SSF56935">
    <property type="entry name" value="Porins"/>
    <property type="match status" value="1"/>
</dbReference>
<evidence type="ECO:0000313" key="16">
    <source>
        <dbReference type="Proteomes" id="UP000319212"/>
    </source>
</evidence>
<proteinExistence type="inferred from homology"/>
<evidence type="ECO:0000259" key="13">
    <source>
        <dbReference type="Pfam" id="PF00593"/>
    </source>
</evidence>
<evidence type="ECO:0000256" key="11">
    <source>
        <dbReference type="RuleBase" id="RU003357"/>
    </source>
</evidence>
<protein>
    <submittedName>
        <fullName evidence="15">TonB-dependent siderophore receptor</fullName>
    </submittedName>
</protein>
<dbReference type="CDD" id="cd01347">
    <property type="entry name" value="ligand_gated_channel"/>
    <property type="match status" value="1"/>
</dbReference>
<feature type="chain" id="PRO_5021428037" evidence="12">
    <location>
        <begin position="21"/>
        <end position="713"/>
    </location>
</feature>
<evidence type="ECO:0000256" key="10">
    <source>
        <dbReference type="PROSITE-ProRule" id="PRU01360"/>
    </source>
</evidence>
<keyword evidence="12" id="KW-0732">Signal</keyword>
<evidence type="ECO:0000256" key="8">
    <source>
        <dbReference type="ARBA" id="ARBA00023170"/>
    </source>
</evidence>
<dbReference type="InterPro" id="IPR036942">
    <property type="entry name" value="Beta-barrel_TonB_sf"/>
</dbReference>
<dbReference type="AlphaFoldDB" id="A0A502DXL5"/>
<dbReference type="GO" id="GO:0009279">
    <property type="term" value="C:cell outer membrane"/>
    <property type="evidence" value="ECO:0007669"/>
    <property type="project" value="UniProtKB-SubCell"/>
</dbReference>
<dbReference type="PANTHER" id="PTHR32552">
    <property type="entry name" value="FERRICHROME IRON RECEPTOR-RELATED"/>
    <property type="match status" value="1"/>
</dbReference>
<feature type="signal peptide" evidence="12">
    <location>
        <begin position="1"/>
        <end position="20"/>
    </location>
</feature>
<dbReference type="GO" id="GO:0038023">
    <property type="term" value="F:signaling receptor activity"/>
    <property type="evidence" value="ECO:0007669"/>
    <property type="project" value="InterPro"/>
</dbReference>
<dbReference type="InterPro" id="IPR039426">
    <property type="entry name" value="TonB-dep_rcpt-like"/>
</dbReference>
<evidence type="ECO:0000256" key="12">
    <source>
        <dbReference type="SAM" id="SignalP"/>
    </source>
</evidence>
<comment type="similarity">
    <text evidence="2 10 11">Belongs to the TonB-dependent receptor family.</text>
</comment>
<dbReference type="InterPro" id="IPR012910">
    <property type="entry name" value="Plug_dom"/>
</dbReference>
<dbReference type="InterPro" id="IPR000531">
    <property type="entry name" value="Beta-barrel_TonB"/>
</dbReference>
<sequence>MRKLYFGLALAAVPVAHLHAQTMSTTATSASGAAGELATVNVEASRTNGFVPSTVEAGTFRGTSLMDVPATVNTVTREVIELQGAAGVYDVLRNTAGVTRQQNGGDTFDQLVIRGIPVENRTNYRLNGSLAIPNISEIPMENKERVEVLKGASALYYGFTTPAGVINFVTKRAGAAPVTSLGLVVDEHGGAQGSVDIGRQFGEQNQFGLRVNAAGGRIGSAIDGVDGNRQFGSAAFDWRVNSRLTLRADIEQYHKEIVEQAGITRLAAVNGVIALPALPDPTQRLGPLSAVFDANVTNTQLRADYALTDTWALMVEAGHSEGERDRRLASFSNYNVRTGAGRITGNDQHLEQTSDLFRTELFGTFATGSVQHELTVGAARSDKRQDPIFARTYGGATTLQNLYAPRSIGTLASTATPARPTSGGLDSEELGLYALDRLTLTPQWQLVLGARHTQYESTQDASATLPRIAYDVSKTTPLAALSYKFTPDLVGYVSYAQGVEEGDIAPAGTANQNTRMAPGVSKQKELGLRWLTGSGTLLSTALFDIERPGTYTDPTSNLFVADGRQNYRGIEMSAQGRLTRALAWQVSAQWLDAEFSDINVTSAQYNGKMPENTARKTASMFLAYDIDALPGLSVNGGAYFTGRRPIDDLNQGFIPGYTIYAAGVRYVSQLMGRRTTWQLNVDNLADKRYWSAAGTRLAVGTPRTLRAGLKVDF</sequence>
<dbReference type="PANTHER" id="PTHR32552:SF82">
    <property type="entry name" value="FCUA PROTEIN"/>
    <property type="match status" value="1"/>
</dbReference>
<keyword evidence="6 11" id="KW-0798">TonB box</keyword>
<keyword evidence="5 10" id="KW-0812">Transmembrane</keyword>
<dbReference type="GO" id="GO:0015344">
    <property type="term" value="F:siderophore uptake transmembrane transporter activity"/>
    <property type="evidence" value="ECO:0007669"/>
    <property type="project" value="TreeGrafter"/>
</dbReference>
<name>A0A502DXL5_9BURK</name>
<feature type="domain" description="TonB-dependent receptor-like beta-barrel" evidence="13">
    <location>
        <begin position="289"/>
        <end position="684"/>
    </location>
</feature>
<evidence type="ECO:0000256" key="6">
    <source>
        <dbReference type="ARBA" id="ARBA00023077"/>
    </source>
</evidence>
<dbReference type="GO" id="GO:0015891">
    <property type="term" value="P:siderophore transport"/>
    <property type="evidence" value="ECO:0007669"/>
    <property type="project" value="InterPro"/>
</dbReference>
<feature type="domain" description="TonB-dependent receptor plug" evidence="14">
    <location>
        <begin position="65"/>
        <end position="165"/>
    </location>
</feature>
<evidence type="ECO:0000313" key="15">
    <source>
        <dbReference type="EMBL" id="TPG30298.1"/>
    </source>
</evidence>
<organism evidence="15 16">
    <name type="scientific">Variovorax guangxiensis</name>
    <dbReference type="NCBI Taxonomy" id="1775474"/>
    <lineage>
        <taxon>Bacteria</taxon>
        <taxon>Pseudomonadati</taxon>
        <taxon>Pseudomonadota</taxon>
        <taxon>Betaproteobacteria</taxon>
        <taxon>Burkholderiales</taxon>
        <taxon>Comamonadaceae</taxon>
        <taxon>Variovorax</taxon>
    </lineage>
</organism>
<evidence type="ECO:0000256" key="1">
    <source>
        <dbReference type="ARBA" id="ARBA00004571"/>
    </source>
</evidence>
<evidence type="ECO:0000256" key="9">
    <source>
        <dbReference type="ARBA" id="ARBA00023237"/>
    </source>
</evidence>
<keyword evidence="7 10" id="KW-0472">Membrane</keyword>
<comment type="caution">
    <text evidence="15">The sequence shown here is derived from an EMBL/GenBank/DDBJ whole genome shotgun (WGS) entry which is preliminary data.</text>
</comment>
<dbReference type="PROSITE" id="PS52016">
    <property type="entry name" value="TONB_DEPENDENT_REC_3"/>
    <property type="match status" value="1"/>
</dbReference>